<accession>A0A154W7C8</accession>
<feature type="compositionally biased region" description="Low complexity" evidence="4">
    <location>
        <begin position="102"/>
        <end position="113"/>
    </location>
</feature>
<keyword evidence="2" id="KW-0812">Transmembrane</keyword>
<dbReference type="GO" id="GO:0005886">
    <property type="term" value="C:plasma membrane"/>
    <property type="evidence" value="ECO:0007669"/>
    <property type="project" value="UniProtKB-SubCell"/>
</dbReference>
<evidence type="ECO:0000313" key="6">
    <source>
        <dbReference type="Proteomes" id="UP000076400"/>
    </source>
</evidence>
<comment type="subcellular location">
    <subcellularLocation>
        <location evidence="2">Cell membrane</location>
        <topology evidence="2">Lipid-anchor</topology>
    </subcellularLocation>
</comment>
<dbReference type="AlphaFoldDB" id="A0A154W7C8"/>
<dbReference type="PROSITE" id="PS51257">
    <property type="entry name" value="PROKAR_LIPOPROTEIN"/>
    <property type="match status" value="1"/>
</dbReference>
<keyword evidence="2" id="KW-1134">Transmembrane beta strand</keyword>
<dbReference type="STRING" id="580166.AUP43_07255"/>
<keyword evidence="3" id="KW-0175">Coiled coil</keyword>
<evidence type="ECO:0000256" key="2">
    <source>
        <dbReference type="RuleBase" id="RU362097"/>
    </source>
</evidence>
<keyword evidence="6" id="KW-1185">Reference proteome</keyword>
<dbReference type="Gene3D" id="2.20.200.10">
    <property type="entry name" value="Outer membrane efflux proteins (OEP)"/>
    <property type="match status" value="1"/>
</dbReference>
<dbReference type="OrthoDB" id="9783100at2"/>
<feature type="signal peptide" evidence="2">
    <location>
        <begin position="1"/>
        <end position="17"/>
    </location>
</feature>
<evidence type="ECO:0000313" key="5">
    <source>
        <dbReference type="EMBL" id="KZD09411.1"/>
    </source>
</evidence>
<organism evidence="5 6">
    <name type="scientific">Oceanibaculum pacificum</name>
    <dbReference type="NCBI Taxonomy" id="580166"/>
    <lineage>
        <taxon>Bacteria</taxon>
        <taxon>Pseudomonadati</taxon>
        <taxon>Pseudomonadota</taxon>
        <taxon>Alphaproteobacteria</taxon>
        <taxon>Rhodospirillales</taxon>
        <taxon>Oceanibaculaceae</taxon>
        <taxon>Oceanibaculum</taxon>
    </lineage>
</organism>
<dbReference type="Proteomes" id="UP000076400">
    <property type="component" value="Unassembled WGS sequence"/>
</dbReference>
<keyword evidence="2" id="KW-0449">Lipoprotein</keyword>
<evidence type="ECO:0000256" key="4">
    <source>
        <dbReference type="SAM" id="MobiDB-lite"/>
    </source>
</evidence>
<dbReference type="PANTHER" id="PTHR30203:SF33">
    <property type="entry name" value="BLR4455 PROTEIN"/>
    <property type="match status" value="1"/>
</dbReference>
<dbReference type="InterPro" id="IPR010131">
    <property type="entry name" value="MdtP/NodT-like"/>
</dbReference>
<dbReference type="GO" id="GO:0015562">
    <property type="term" value="F:efflux transmembrane transporter activity"/>
    <property type="evidence" value="ECO:0007669"/>
    <property type="project" value="InterPro"/>
</dbReference>
<feature type="coiled-coil region" evidence="3">
    <location>
        <begin position="226"/>
        <end position="253"/>
    </location>
</feature>
<name>A0A154W7C8_9PROT</name>
<gene>
    <name evidence="5" type="ORF">AUP43_07255</name>
</gene>
<dbReference type="NCBIfam" id="TIGR01845">
    <property type="entry name" value="outer_NodT"/>
    <property type="match status" value="1"/>
</dbReference>
<reference evidence="5 6" key="1">
    <citation type="submission" date="2015-12" db="EMBL/GenBank/DDBJ databases">
        <title>Genome sequence of Oceanibaculum pacificum MCCC 1A02656.</title>
        <authorList>
            <person name="Lu L."/>
            <person name="Lai Q."/>
            <person name="Shao Z."/>
            <person name="Qian P."/>
        </authorList>
    </citation>
    <scope>NUCLEOTIDE SEQUENCE [LARGE SCALE GENOMIC DNA]</scope>
    <source>
        <strain evidence="5 6">MCCC 1A02656</strain>
    </source>
</reference>
<feature type="coiled-coil region" evidence="3">
    <location>
        <begin position="385"/>
        <end position="415"/>
    </location>
</feature>
<dbReference type="SUPFAM" id="SSF56954">
    <property type="entry name" value="Outer membrane efflux proteins (OEP)"/>
    <property type="match status" value="1"/>
</dbReference>
<dbReference type="PANTHER" id="PTHR30203">
    <property type="entry name" value="OUTER MEMBRANE CATION EFFLUX PROTEIN"/>
    <property type="match status" value="1"/>
</dbReference>
<feature type="compositionally biased region" description="Gly residues" evidence="4">
    <location>
        <begin position="114"/>
        <end position="127"/>
    </location>
</feature>
<comment type="caution">
    <text evidence="5">The sequence shown here is derived from an EMBL/GenBank/DDBJ whole genome shotgun (WGS) entry which is preliminary data.</text>
</comment>
<evidence type="ECO:0000256" key="1">
    <source>
        <dbReference type="ARBA" id="ARBA00007613"/>
    </source>
</evidence>
<dbReference type="RefSeq" id="WP_067554841.1">
    <property type="nucleotide sequence ID" value="NZ_LPXN01000098.1"/>
</dbReference>
<keyword evidence="2" id="KW-0732">Signal</keyword>
<comment type="similarity">
    <text evidence="1 2">Belongs to the outer membrane factor (OMF) (TC 1.B.17) family.</text>
</comment>
<feature type="chain" id="PRO_5007359389" evidence="2">
    <location>
        <begin position="18"/>
        <end position="473"/>
    </location>
</feature>
<dbReference type="Gene3D" id="1.20.1600.10">
    <property type="entry name" value="Outer membrane efflux proteins (OEP)"/>
    <property type="match status" value="1"/>
</dbReference>
<dbReference type="Pfam" id="PF02321">
    <property type="entry name" value="OEP"/>
    <property type="match status" value="2"/>
</dbReference>
<dbReference type="InterPro" id="IPR003423">
    <property type="entry name" value="OMP_efflux"/>
</dbReference>
<feature type="region of interest" description="Disordered" evidence="4">
    <location>
        <begin position="99"/>
        <end position="132"/>
    </location>
</feature>
<keyword evidence="2" id="KW-0472">Membrane</keyword>
<proteinExistence type="inferred from homology"/>
<keyword evidence="2" id="KW-0564">Palmitate</keyword>
<dbReference type="EMBL" id="LPXN01000098">
    <property type="protein sequence ID" value="KZD09411.1"/>
    <property type="molecule type" value="Genomic_DNA"/>
</dbReference>
<protein>
    <submittedName>
        <fullName evidence="5">RND transporter</fullName>
    </submittedName>
</protein>
<sequence length="473" mass="51369">MSLARFRRILLALPLFALGCTMGPDYSRPAVPLPAAYKHEGGWRSLPDAAQPQPNAPWWAVYSDPQLDRMMRLVAESNQSVAQAQARYRQAQAQLQVSRADGQVQVEGSSGVQRSGGSGGGGGGRSGGSSIDGTRYEVGTTVSWMPDLWGRVRRQTEADRAAIDSSAADLAAIRLGIQATAAQAYMRIRAIDRYMDLLNQTMEAYARSLALTRNQYAAGLVARADVIQSETQLQSLRTQKSDLQRQRLLEENAIAVLLGGPPAGFGLELTAELPPPPPVPAQLPASLLARRPDVVAAERQVAAANARIGVAETAWYPDITLSAQAGLQEGRFTDLLNAPQFFWSLGPALALTLFDGGRRSAVLEQTRAQYDEQVAAYRETFLTGMREVEDALASLQTLAEKAVQQQRLVELAEENERVVTNRYRAGLVTFLEVSVAQNLTFTSRRTALEIRADRLAASIQLVTALGGGWQPEQ</sequence>
<evidence type="ECO:0000256" key="3">
    <source>
        <dbReference type="SAM" id="Coils"/>
    </source>
</evidence>